<comment type="caution">
    <text evidence="8">The sequence shown here is derived from an EMBL/GenBank/DDBJ whole genome shotgun (WGS) entry which is preliminary data.</text>
</comment>
<dbReference type="InterPro" id="IPR007016">
    <property type="entry name" value="O-antigen_ligase-rel_domated"/>
</dbReference>
<dbReference type="Pfam" id="PF04932">
    <property type="entry name" value="Wzy_C"/>
    <property type="match status" value="1"/>
</dbReference>
<feature type="transmembrane region" description="Helical" evidence="6">
    <location>
        <begin position="320"/>
        <end position="336"/>
    </location>
</feature>
<feature type="transmembrane region" description="Helical" evidence="6">
    <location>
        <begin position="343"/>
        <end position="366"/>
    </location>
</feature>
<feature type="transmembrane region" description="Helical" evidence="6">
    <location>
        <begin position="438"/>
        <end position="457"/>
    </location>
</feature>
<feature type="transmembrane region" description="Helical" evidence="6">
    <location>
        <begin position="469"/>
        <end position="489"/>
    </location>
</feature>
<evidence type="ECO:0000313" key="9">
    <source>
        <dbReference type="Proteomes" id="UP000460221"/>
    </source>
</evidence>
<gene>
    <name evidence="8" type="ORF">GIS00_18040</name>
</gene>
<protein>
    <recommendedName>
        <fullName evidence="7">O-antigen ligase-related domain-containing protein</fullName>
    </recommendedName>
</protein>
<dbReference type="AlphaFoldDB" id="A0A7K1FR49"/>
<feature type="transmembrane region" description="Helical" evidence="6">
    <location>
        <begin position="208"/>
        <end position="225"/>
    </location>
</feature>
<dbReference type="Proteomes" id="UP000460221">
    <property type="component" value="Unassembled WGS sequence"/>
</dbReference>
<dbReference type="RefSeq" id="WP_154769859.1">
    <property type="nucleotide sequence ID" value="NZ_WLYK01000008.1"/>
</dbReference>
<evidence type="ECO:0000256" key="6">
    <source>
        <dbReference type="SAM" id="Phobius"/>
    </source>
</evidence>
<proteinExistence type="predicted"/>
<organism evidence="8 9">
    <name type="scientific">Nakamurella alba</name>
    <dbReference type="NCBI Taxonomy" id="2665158"/>
    <lineage>
        <taxon>Bacteria</taxon>
        <taxon>Bacillati</taxon>
        <taxon>Actinomycetota</taxon>
        <taxon>Actinomycetes</taxon>
        <taxon>Nakamurellales</taxon>
        <taxon>Nakamurellaceae</taxon>
        <taxon>Nakamurella</taxon>
    </lineage>
</organism>
<keyword evidence="4 6" id="KW-0472">Membrane</keyword>
<dbReference type="PANTHER" id="PTHR37422">
    <property type="entry name" value="TEICHURONIC ACID BIOSYNTHESIS PROTEIN TUAE"/>
    <property type="match status" value="1"/>
</dbReference>
<evidence type="ECO:0000259" key="7">
    <source>
        <dbReference type="Pfam" id="PF04932"/>
    </source>
</evidence>
<evidence type="ECO:0000256" key="5">
    <source>
        <dbReference type="SAM" id="MobiDB-lite"/>
    </source>
</evidence>
<feature type="transmembrane region" description="Helical" evidence="6">
    <location>
        <begin position="66"/>
        <end position="84"/>
    </location>
</feature>
<comment type="subcellular location">
    <subcellularLocation>
        <location evidence="1">Membrane</location>
        <topology evidence="1">Multi-pass membrane protein</topology>
    </subcellularLocation>
</comment>
<keyword evidence="9" id="KW-1185">Reference proteome</keyword>
<keyword evidence="3 6" id="KW-1133">Transmembrane helix</keyword>
<feature type="transmembrane region" description="Helical" evidence="6">
    <location>
        <begin position="297"/>
        <end position="314"/>
    </location>
</feature>
<dbReference type="InterPro" id="IPR051533">
    <property type="entry name" value="WaaL-like"/>
</dbReference>
<sequence>MTDVEPRIDPAEASAADGGPPGPARRSDRLDRRRRAARAEIARVWASAVILTAVCLVAALYLPGQLVGAVLALLSIVVVLRKAIFGWTGLLMILLAVIMFLPVRRYKLPIPLPFALEPYRAVLVVVALGIIISLLVDPRFRWRRSGFGGAIGFFLATLTASLAVNTGELADQGLLNTSLGGLLNYVFLFGVFFIVRVLLRSEEIVQRVVMFLAAAGGIIGLGAVVERYLGFNVFMALGGWLQLQRMADPSELVRSGGARAFGSAQHPIALSVLFCMLLPLAIYLARHATKPMRTASGCRIFWLATAMAMLAGLICTVSRTSFVILGVMVVLGIMVRPRIFRPLVLIGLPLAAVAALAAPRVVLGIFREFLDTDELIASQYASAGWTGSGRLADLGPGIEEALRSPFFGIGVGSRIVVGPEANAFILDDQLLNTFIESGFLGLLGVVVLLAYPAVRLWRFSHSPTTPDRWTDLGAALSVILLGYLVALFFFDGFGFLQTVLVASIMLAIGGFLITEIPWTKRPSVATLIRARERAERTGKAPVSG</sequence>
<feature type="transmembrane region" description="Helical" evidence="6">
    <location>
        <begin position="179"/>
        <end position="199"/>
    </location>
</feature>
<accession>A0A7K1FR49</accession>
<feature type="domain" description="O-antigen ligase-related" evidence="7">
    <location>
        <begin position="305"/>
        <end position="445"/>
    </location>
</feature>
<dbReference type="PANTHER" id="PTHR37422:SF13">
    <property type="entry name" value="LIPOPOLYSACCHARIDE BIOSYNTHESIS PROTEIN PA4999-RELATED"/>
    <property type="match status" value="1"/>
</dbReference>
<feature type="transmembrane region" description="Helical" evidence="6">
    <location>
        <begin position="268"/>
        <end position="285"/>
    </location>
</feature>
<evidence type="ECO:0000256" key="1">
    <source>
        <dbReference type="ARBA" id="ARBA00004141"/>
    </source>
</evidence>
<reference evidence="8 9" key="1">
    <citation type="submission" date="2019-11" db="EMBL/GenBank/DDBJ databases">
        <authorList>
            <person name="Jiang L.-Q."/>
        </authorList>
    </citation>
    <scope>NUCLEOTIDE SEQUENCE [LARGE SCALE GENOMIC DNA]</scope>
    <source>
        <strain evidence="8 9">YIM 132087</strain>
    </source>
</reference>
<feature type="compositionally biased region" description="Basic and acidic residues" evidence="5">
    <location>
        <begin position="1"/>
        <end position="10"/>
    </location>
</feature>
<feature type="transmembrane region" description="Helical" evidence="6">
    <location>
        <begin position="41"/>
        <end position="60"/>
    </location>
</feature>
<evidence type="ECO:0000256" key="4">
    <source>
        <dbReference type="ARBA" id="ARBA00023136"/>
    </source>
</evidence>
<feature type="transmembrane region" description="Helical" evidence="6">
    <location>
        <begin position="89"/>
        <end position="106"/>
    </location>
</feature>
<evidence type="ECO:0000256" key="3">
    <source>
        <dbReference type="ARBA" id="ARBA00022989"/>
    </source>
</evidence>
<keyword evidence="2 6" id="KW-0812">Transmembrane</keyword>
<evidence type="ECO:0000256" key="2">
    <source>
        <dbReference type="ARBA" id="ARBA00022692"/>
    </source>
</evidence>
<evidence type="ECO:0000313" key="8">
    <source>
        <dbReference type="EMBL" id="MTD15839.1"/>
    </source>
</evidence>
<feature type="region of interest" description="Disordered" evidence="5">
    <location>
        <begin position="1"/>
        <end position="31"/>
    </location>
</feature>
<dbReference type="EMBL" id="WLYK01000008">
    <property type="protein sequence ID" value="MTD15839.1"/>
    <property type="molecule type" value="Genomic_DNA"/>
</dbReference>
<feature type="transmembrane region" description="Helical" evidence="6">
    <location>
        <begin position="495"/>
        <end position="513"/>
    </location>
</feature>
<name>A0A7K1FR49_9ACTN</name>
<feature type="transmembrane region" description="Helical" evidence="6">
    <location>
        <begin position="148"/>
        <end position="167"/>
    </location>
</feature>
<feature type="transmembrane region" description="Helical" evidence="6">
    <location>
        <begin position="118"/>
        <end position="136"/>
    </location>
</feature>
<dbReference type="GO" id="GO:0016020">
    <property type="term" value="C:membrane"/>
    <property type="evidence" value="ECO:0007669"/>
    <property type="project" value="UniProtKB-SubCell"/>
</dbReference>